<feature type="region of interest" description="Disordered" evidence="12">
    <location>
        <begin position="279"/>
        <end position="305"/>
    </location>
</feature>
<name>A0A914E9E0_9BILA</name>
<keyword evidence="8 13" id="KW-1133">Transmembrane helix</keyword>
<evidence type="ECO:0000256" key="1">
    <source>
        <dbReference type="ARBA" id="ARBA00004610"/>
    </source>
</evidence>
<dbReference type="AlphaFoldDB" id="A0A914E9E0"/>
<dbReference type="Proteomes" id="UP000887540">
    <property type="component" value="Unplaced"/>
</dbReference>
<evidence type="ECO:0000313" key="14">
    <source>
        <dbReference type="Proteomes" id="UP000887540"/>
    </source>
</evidence>
<keyword evidence="4" id="KW-1003">Cell membrane</keyword>
<dbReference type="PANTHER" id="PTHR11893:SF36">
    <property type="entry name" value="INNEXIN-5"/>
    <property type="match status" value="1"/>
</dbReference>
<sequence length="391" mass="45736">MDKGNLWIVPGFTLFAFAVLWTTKLSKIALEEATCKGASIYDFNGSKLEEDAQKHCQTAKRYYVLPDEPIPYDLHWREQRTVKNPEWILFFWAPIVFVMKGVPLKPAIGSSTTPGQLPLIPRITYCDYHFVTMGNSHMLTYRCYLDANWHERTALFTWAMLVFLAFINFVNLFFWVLWAFRMCSRNKRKKWVMKKWLNQDGFAPGERKYMADFAETFKMGNILLFYYIEAHTDRTVASSFCTALFQQWLETRINEEAQPKDRVIMPIAEPTAPPMSVKKIGWELDGDDNTEAPESLPPSYCSRLQSEEPSALPRIYSIPRMYRYQYPRKTSYDSGRRRRSYYDRYDRVFKEVPEDPPKHSSSSEDVNKPQPETESSKHSASSENVKKQTAK</sequence>
<organism evidence="14 15">
    <name type="scientific">Acrobeloides nanus</name>
    <dbReference type="NCBI Taxonomy" id="290746"/>
    <lineage>
        <taxon>Eukaryota</taxon>
        <taxon>Metazoa</taxon>
        <taxon>Ecdysozoa</taxon>
        <taxon>Nematoda</taxon>
        <taxon>Chromadorea</taxon>
        <taxon>Rhabditida</taxon>
        <taxon>Tylenchina</taxon>
        <taxon>Cephalobomorpha</taxon>
        <taxon>Cephaloboidea</taxon>
        <taxon>Cephalobidae</taxon>
        <taxon>Acrobeloides</taxon>
    </lineage>
</organism>
<evidence type="ECO:0000256" key="10">
    <source>
        <dbReference type="ARBA" id="ARBA00023136"/>
    </source>
</evidence>
<dbReference type="GO" id="GO:0034220">
    <property type="term" value="P:monoatomic ion transmembrane transport"/>
    <property type="evidence" value="ECO:0007669"/>
    <property type="project" value="UniProtKB-KW"/>
</dbReference>
<proteinExistence type="predicted"/>
<feature type="compositionally biased region" description="Basic and acidic residues" evidence="12">
    <location>
        <begin position="343"/>
        <end position="367"/>
    </location>
</feature>
<evidence type="ECO:0000256" key="2">
    <source>
        <dbReference type="ARBA" id="ARBA00004651"/>
    </source>
</evidence>
<dbReference type="GO" id="GO:0005921">
    <property type="term" value="C:gap junction"/>
    <property type="evidence" value="ECO:0007669"/>
    <property type="project" value="UniProtKB-SubCell"/>
</dbReference>
<evidence type="ECO:0000256" key="5">
    <source>
        <dbReference type="ARBA" id="ARBA00022692"/>
    </source>
</evidence>
<dbReference type="WBParaSite" id="ACRNAN_scaffold6237.g22346.t1">
    <property type="protein sequence ID" value="ACRNAN_scaffold6237.g22346.t1"/>
    <property type="gene ID" value="ACRNAN_scaffold6237.g22346"/>
</dbReference>
<keyword evidence="6" id="KW-0303">Gap junction</keyword>
<comment type="subcellular location">
    <subcellularLocation>
        <location evidence="1">Cell junction</location>
        <location evidence="1">Gap junction</location>
    </subcellularLocation>
    <subcellularLocation>
        <location evidence="2">Cell membrane</location>
        <topology evidence="2">Multi-pass membrane protein</topology>
    </subcellularLocation>
</comment>
<evidence type="ECO:0000256" key="12">
    <source>
        <dbReference type="SAM" id="MobiDB-lite"/>
    </source>
</evidence>
<keyword evidence="10 13" id="KW-0472">Membrane</keyword>
<dbReference type="InterPro" id="IPR000990">
    <property type="entry name" value="Innexin"/>
</dbReference>
<evidence type="ECO:0000256" key="8">
    <source>
        <dbReference type="ARBA" id="ARBA00022989"/>
    </source>
</evidence>
<feature type="region of interest" description="Disordered" evidence="12">
    <location>
        <begin position="343"/>
        <end position="391"/>
    </location>
</feature>
<keyword evidence="9" id="KW-0406">Ion transport</keyword>
<accession>A0A914E9E0</accession>
<evidence type="ECO:0000256" key="11">
    <source>
        <dbReference type="ARBA" id="ARBA00023303"/>
    </source>
</evidence>
<protein>
    <submittedName>
        <fullName evidence="15">Innexin</fullName>
    </submittedName>
</protein>
<feature type="transmembrane region" description="Helical" evidence="13">
    <location>
        <begin position="155"/>
        <end position="180"/>
    </location>
</feature>
<keyword evidence="14" id="KW-1185">Reference proteome</keyword>
<evidence type="ECO:0000313" key="15">
    <source>
        <dbReference type="WBParaSite" id="ACRNAN_scaffold6237.g22346.t1"/>
    </source>
</evidence>
<evidence type="ECO:0000256" key="4">
    <source>
        <dbReference type="ARBA" id="ARBA00022475"/>
    </source>
</evidence>
<evidence type="ECO:0000256" key="7">
    <source>
        <dbReference type="ARBA" id="ARBA00022949"/>
    </source>
</evidence>
<feature type="transmembrane region" description="Helical" evidence="13">
    <location>
        <begin position="87"/>
        <end position="104"/>
    </location>
</feature>
<evidence type="ECO:0000256" key="9">
    <source>
        <dbReference type="ARBA" id="ARBA00023065"/>
    </source>
</evidence>
<dbReference type="GO" id="GO:0005886">
    <property type="term" value="C:plasma membrane"/>
    <property type="evidence" value="ECO:0007669"/>
    <property type="project" value="UniProtKB-SubCell"/>
</dbReference>
<dbReference type="Pfam" id="PF00876">
    <property type="entry name" value="Innexin"/>
    <property type="match status" value="1"/>
</dbReference>
<reference evidence="15" key="1">
    <citation type="submission" date="2022-11" db="UniProtKB">
        <authorList>
            <consortium name="WormBaseParasite"/>
        </authorList>
    </citation>
    <scope>IDENTIFICATION</scope>
</reference>
<feature type="compositionally biased region" description="Polar residues" evidence="12">
    <location>
        <begin position="368"/>
        <end position="383"/>
    </location>
</feature>
<evidence type="ECO:0000256" key="3">
    <source>
        <dbReference type="ARBA" id="ARBA00022448"/>
    </source>
</evidence>
<evidence type="ECO:0000256" key="6">
    <source>
        <dbReference type="ARBA" id="ARBA00022868"/>
    </source>
</evidence>
<keyword evidence="3" id="KW-0813">Transport</keyword>
<evidence type="ECO:0000256" key="13">
    <source>
        <dbReference type="SAM" id="Phobius"/>
    </source>
</evidence>
<feature type="transmembrane region" description="Helical" evidence="13">
    <location>
        <begin position="6"/>
        <end position="23"/>
    </location>
</feature>
<keyword evidence="7" id="KW-0965">Cell junction</keyword>
<keyword evidence="5 13" id="KW-0812">Transmembrane</keyword>
<dbReference type="PANTHER" id="PTHR11893">
    <property type="entry name" value="INNEXIN"/>
    <property type="match status" value="1"/>
</dbReference>
<keyword evidence="11" id="KW-0407">Ion channel</keyword>